<reference evidence="8 9" key="1">
    <citation type="journal article" date="2015" name="Genome Biol. Evol.">
        <title>Phylogenomic analyses indicate that early fungi evolved digesting cell walls of algal ancestors of land plants.</title>
        <authorList>
            <person name="Chang Y."/>
            <person name="Wang S."/>
            <person name="Sekimoto S."/>
            <person name="Aerts A.L."/>
            <person name="Choi C."/>
            <person name="Clum A."/>
            <person name="LaButti K.M."/>
            <person name="Lindquist E.A."/>
            <person name="Yee Ngan C."/>
            <person name="Ohm R.A."/>
            <person name="Salamov A.A."/>
            <person name="Grigoriev I.V."/>
            <person name="Spatafora J.W."/>
            <person name="Berbee M.L."/>
        </authorList>
    </citation>
    <scope>NUCLEOTIDE SEQUENCE [LARGE SCALE GENOMIC DNA]</scope>
    <source>
        <strain evidence="8 9">NRRL 28638</strain>
    </source>
</reference>
<dbReference type="OrthoDB" id="440325at2759"/>
<dbReference type="GO" id="GO:0004029">
    <property type="term" value="F:aldehyde dehydrogenase (NAD+) activity"/>
    <property type="evidence" value="ECO:0007669"/>
    <property type="project" value="TreeGrafter"/>
</dbReference>
<protein>
    <recommendedName>
        <fullName evidence="3">Aldehyde dehydrogenase</fullName>
    </recommendedName>
</protein>
<dbReference type="InterPro" id="IPR029510">
    <property type="entry name" value="Ald_DH_CS_GLU"/>
</dbReference>
<evidence type="ECO:0000256" key="4">
    <source>
        <dbReference type="PIRSR" id="PIRSR036492-1"/>
    </source>
</evidence>
<feature type="domain" description="Aldehyde dehydrogenase" evidence="7">
    <location>
        <begin position="11"/>
        <end position="446"/>
    </location>
</feature>
<dbReference type="InterPro" id="IPR016163">
    <property type="entry name" value="Ald_DH_C"/>
</dbReference>
<dbReference type="EMBL" id="KQ964504">
    <property type="protein sequence ID" value="KXN70375.1"/>
    <property type="molecule type" value="Genomic_DNA"/>
</dbReference>
<dbReference type="PANTHER" id="PTHR43570">
    <property type="entry name" value="ALDEHYDE DEHYDROGENASE"/>
    <property type="match status" value="1"/>
</dbReference>
<dbReference type="AlphaFoldDB" id="A0A137P5U1"/>
<dbReference type="STRING" id="796925.A0A137P5U1"/>
<keyword evidence="9" id="KW-1185">Reference proteome</keyword>
<proteinExistence type="inferred from homology"/>
<dbReference type="PROSITE" id="PS00687">
    <property type="entry name" value="ALDEHYDE_DEHYDR_GLU"/>
    <property type="match status" value="1"/>
</dbReference>
<organism evidence="8 9">
    <name type="scientific">Conidiobolus coronatus (strain ATCC 28846 / CBS 209.66 / NRRL 28638)</name>
    <name type="common">Delacroixia coronata</name>
    <dbReference type="NCBI Taxonomy" id="796925"/>
    <lineage>
        <taxon>Eukaryota</taxon>
        <taxon>Fungi</taxon>
        <taxon>Fungi incertae sedis</taxon>
        <taxon>Zoopagomycota</taxon>
        <taxon>Entomophthoromycotina</taxon>
        <taxon>Entomophthoromycetes</taxon>
        <taxon>Entomophthorales</taxon>
        <taxon>Ancylistaceae</taxon>
        <taxon>Conidiobolus</taxon>
    </lineage>
</organism>
<dbReference type="SUPFAM" id="SSF53720">
    <property type="entry name" value="ALDH-like"/>
    <property type="match status" value="1"/>
</dbReference>
<evidence type="ECO:0000313" key="9">
    <source>
        <dbReference type="Proteomes" id="UP000070444"/>
    </source>
</evidence>
<dbReference type="GO" id="GO:0005737">
    <property type="term" value="C:cytoplasm"/>
    <property type="evidence" value="ECO:0007669"/>
    <property type="project" value="TreeGrafter"/>
</dbReference>
<gene>
    <name evidence="8" type="ORF">CONCODRAFT_39544</name>
</gene>
<dbReference type="FunFam" id="3.40.605.10:FF:000004">
    <property type="entry name" value="Aldehyde dehydrogenase"/>
    <property type="match status" value="1"/>
</dbReference>
<sequence length="527" mass="59983">MWLQIPQDLYNNTVLPEYEETNMEDIRGINEDLRAYFKTGVTKTYEWRVQQLLQLKKAFKEREVEIVKAMETDYKRSDNVLLEMHFCIDEIIYALENLKSWMKPQNLTKSWLFFLDKLTETRVPLGVVLNIAPWNFPINLAFSPLIGMIAAGNCVVLKPSEISSNSAAIIKQIVEDYLDTKAIKVINGGVEVTTEVLRQKWDHIMYTGNSQVGKIVMRAASEHLTPVTLELGGKNPVLIDTKTSNLETVCSRFLNAKGNNWGQFCLSPDYLVVLKGESDKLIDQLKLSMREFYGEDYKNTELWGRMINKNHTKRVIDLIPTADSSPEDGEVVIGGNYDLDMRFVELTFVKNVHSAKGKLMKGEIFGPIVPIIEFDSWNDAICYIQDSDKPLAAYLYSEDSKLIDQFKSDVACGSQAINEAVFHILNKDMSFGGLGNSGLGGGYHGYNTFKLFSHAMPTLQRSQGLEFVNKIRYSPRDMREIYPACYPTMFSITEGHSTFAQWLNLPFRFVGWVTFTVKIVVKTVFGF</sequence>
<comment type="similarity">
    <text evidence="1 3 6">Belongs to the aldehyde dehydrogenase family.</text>
</comment>
<dbReference type="InterPro" id="IPR015590">
    <property type="entry name" value="Aldehyde_DH_dom"/>
</dbReference>
<dbReference type="GO" id="GO:0006081">
    <property type="term" value="P:aldehyde metabolic process"/>
    <property type="evidence" value="ECO:0007669"/>
    <property type="project" value="InterPro"/>
</dbReference>
<evidence type="ECO:0000259" key="7">
    <source>
        <dbReference type="Pfam" id="PF00171"/>
    </source>
</evidence>
<accession>A0A137P5U1</accession>
<dbReference type="PIRSF" id="PIRSF036492">
    <property type="entry name" value="ALDH"/>
    <property type="match status" value="1"/>
</dbReference>
<evidence type="ECO:0000313" key="8">
    <source>
        <dbReference type="EMBL" id="KXN70375.1"/>
    </source>
</evidence>
<dbReference type="InterPro" id="IPR012394">
    <property type="entry name" value="Aldehyde_DH_NAD(P)"/>
</dbReference>
<evidence type="ECO:0000256" key="1">
    <source>
        <dbReference type="ARBA" id="ARBA00009986"/>
    </source>
</evidence>
<feature type="active site" evidence="4">
    <location>
        <position position="265"/>
    </location>
</feature>
<dbReference type="InterPro" id="IPR016162">
    <property type="entry name" value="Ald_DH_N"/>
</dbReference>
<dbReference type="Gene3D" id="3.40.309.10">
    <property type="entry name" value="Aldehyde Dehydrogenase, Chain A, domain 2"/>
    <property type="match status" value="1"/>
</dbReference>
<keyword evidence="2 3" id="KW-0560">Oxidoreductase</keyword>
<feature type="active site" evidence="4 5">
    <location>
        <position position="230"/>
    </location>
</feature>
<dbReference type="PANTHER" id="PTHR43570:SF16">
    <property type="entry name" value="ALDEHYDE DEHYDROGENASE TYPE III, ISOFORM Q"/>
    <property type="match status" value="1"/>
</dbReference>
<evidence type="ECO:0000256" key="6">
    <source>
        <dbReference type="RuleBase" id="RU003345"/>
    </source>
</evidence>
<dbReference type="Gene3D" id="3.40.605.10">
    <property type="entry name" value="Aldehyde Dehydrogenase, Chain A, domain 1"/>
    <property type="match status" value="1"/>
</dbReference>
<dbReference type="InterPro" id="IPR016161">
    <property type="entry name" value="Ald_DH/histidinol_DH"/>
</dbReference>
<dbReference type="OMA" id="PCIQGQV"/>
<evidence type="ECO:0000256" key="2">
    <source>
        <dbReference type="ARBA" id="ARBA00023002"/>
    </source>
</evidence>
<name>A0A137P5U1_CONC2</name>
<evidence type="ECO:0000256" key="5">
    <source>
        <dbReference type="PROSITE-ProRule" id="PRU10007"/>
    </source>
</evidence>
<evidence type="ECO:0000256" key="3">
    <source>
        <dbReference type="PIRNR" id="PIRNR036492"/>
    </source>
</evidence>
<dbReference type="Proteomes" id="UP000070444">
    <property type="component" value="Unassembled WGS sequence"/>
</dbReference>
<dbReference type="Pfam" id="PF00171">
    <property type="entry name" value="Aldedh"/>
    <property type="match status" value="1"/>
</dbReference>